<dbReference type="InterPro" id="IPR004408">
    <property type="entry name" value="Biotin_CoA_COase_ligase"/>
</dbReference>
<dbReference type="Gene3D" id="3.30.930.10">
    <property type="entry name" value="Bira Bifunctional Protein, Domain 2"/>
    <property type="match status" value="1"/>
</dbReference>
<dbReference type="GO" id="GO:0004077">
    <property type="term" value="F:biotin--[biotin carboxyl-carrier protein] ligase activity"/>
    <property type="evidence" value="ECO:0007669"/>
    <property type="project" value="UniProtKB-EC"/>
</dbReference>
<dbReference type="Proteomes" id="UP000478090">
    <property type="component" value="Unassembled WGS sequence"/>
</dbReference>
<evidence type="ECO:0000256" key="5">
    <source>
        <dbReference type="ARBA" id="ARBA00024227"/>
    </source>
</evidence>
<evidence type="ECO:0000313" key="9">
    <source>
        <dbReference type="Proteomes" id="UP000478090"/>
    </source>
</evidence>
<dbReference type="Pfam" id="PF02237">
    <property type="entry name" value="BPL_C"/>
    <property type="match status" value="1"/>
</dbReference>
<keyword evidence="1 8" id="KW-0436">Ligase</keyword>
<dbReference type="SUPFAM" id="SSF50037">
    <property type="entry name" value="C-terminal domain of transcriptional repressors"/>
    <property type="match status" value="1"/>
</dbReference>
<comment type="catalytic activity">
    <reaction evidence="6">
        <text>biotin + L-lysyl-[protein] + ATP = N(6)-biotinyl-L-lysyl-[protein] + AMP + diphosphate + H(+)</text>
        <dbReference type="Rhea" id="RHEA:11756"/>
        <dbReference type="Rhea" id="RHEA-COMP:9752"/>
        <dbReference type="Rhea" id="RHEA-COMP:10505"/>
        <dbReference type="ChEBI" id="CHEBI:15378"/>
        <dbReference type="ChEBI" id="CHEBI:29969"/>
        <dbReference type="ChEBI" id="CHEBI:30616"/>
        <dbReference type="ChEBI" id="CHEBI:33019"/>
        <dbReference type="ChEBI" id="CHEBI:57586"/>
        <dbReference type="ChEBI" id="CHEBI:83144"/>
        <dbReference type="ChEBI" id="CHEBI:456215"/>
        <dbReference type="EC" id="6.3.4.15"/>
    </reaction>
</comment>
<comment type="caution">
    <text evidence="8">The sequence shown here is derived from an EMBL/GenBank/DDBJ whole genome shotgun (WGS) entry which is preliminary data.</text>
</comment>
<keyword evidence="4" id="KW-0092">Biotin</keyword>
<dbReference type="Pfam" id="PF03099">
    <property type="entry name" value="BPL_LplA_LipB"/>
    <property type="match status" value="1"/>
</dbReference>
<dbReference type="NCBIfam" id="TIGR00121">
    <property type="entry name" value="birA_ligase"/>
    <property type="match status" value="1"/>
</dbReference>
<organism evidence="8 9">
    <name type="scientific">Duganella qianjiadongensis</name>
    <dbReference type="NCBI Taxonomy" id="2692176"/>
    <lineage>
        <taxon>Bacteria</taxon>
        <taxon>Pseudomonadati</taxon>
        <taxon>Pseudomonadota</taxon>
        <taxon>Betaproteobacteria</taxon>
        <taxon>Burkholderiales</taxon>
        <taxon>Oxalobacteraceae</taxon>
        <taxon>Telluria group</taxon>
        <taxon>Duganella</taxon>
    </lineage>
</organism>
<keyword evidence="2" id="KW-0547">Nucleotide-binding</keyword>
<dbReference type="SUPFAM" id="SSF55681">
    <property type="entry name" value="Class II aaRS and biotin synthetases"/>
    <property type="match status" value="1"/>
</dbReference>
<evidence type="ECO:0000256" key="2">
    <source>
        <dbReference type="ARBA" id="ARBA00022741"/>
    </source>
</evidence>
<dbReference type="InterPro" id="IPR003142">
    <property type="entry name" value="BPL_C"/>
</dbReference>
<keyword evidence="9" id="KW-1185">Reference proteome</keyword>
<accession>A0ABW9VGT2</accession>
<dbReference type="PANTHER" id="PTHR12835">
    <property type="entry name" value="BIOTIN PROTEIN LIGASE"/>
    <property type="match status" value="1"/>
</dbReference>
<evidence type="ECO:0000256" key="3">
    <source>
        <dbReference type="ARBA" id="ARBA00022840"/>
    </source>
</evidence>
<keyword evidence="3" id="KW-0067">ATP-binding</keyword>
<sequence length="305" mass="32207">MQPVQPAQPVRPLSHPPQRAALDQNSAAAISAACASSASHVAIEIVEQTGSTNADLLARIDTLAGPTLRIAHQQTAGRGRAGRSWLSEPGAALMFSLAWRFKGPLHRMSGLPMAVGVALAETLGSLGVPVQIKWPNDLLRDGAKLAGILVESQTAKRDTDGAIWAVIGVGLNLLMPDQLESRIGRSVAAAPWLAQMPREQLVAALLSRLAAVLAEFDDTGFAPFCERWNALHAWHGREVVILDQDQIVQQGRAAGVDAIGRLLLDTAAGRVEVLSGDVSLRLKPESAGAATPLHQPAGLTPNYTD</sequence>
<dbReference type="InterPro" id="IPR008988">
    <property type="entry name" value="Transcriptional_repressor_C"/>
</dbReference>
<name>A0ABW9VGT2_9BURK</name>
<dbReference type="EMBL" id="WWCM01000003">
    <property type="protein sequence ID" value="MYM38833.1"/>
    <property type="molecule type" value="Genomic_DNA"/>
</dbReference>
<dbReference type="PROSITE" id="PS51733">
    <property type="entry name" value="BPL_LPL_CATALYTIC"/>
    <property type="match status" value="1"/>
</dbReference>
<dbReference type="InterPro" id="IPR045864">
    <property type="entry name" value="aa-tRNA-synth_II/BPL/LPL"/>
</dbReference>
<evidence type="ECO:0000256" key="1">
    <source>
        <dbReference type="ARBA" id="ARBA00022598"/>
    </source>
</evidence>
<evidence type="ECO:0000256" key="6">
    <source>
        <dbReference type="ARBA" id="ARBA00047846"/>
    </source>
</evidence>
<evidence type="ECO:0000313" key="8">
    <source>
        <dbReference type="EMBL" id="MYM38833.1"/>
    </source>
</evidence>
<dbReference type="PANTHER" id="PTHR12835:SF5">
    <property type="entry name" value="BIOTIN--PROTEIN LIGASE"/>
    <property type="match status" value="1"/>
</dbReference>
<evidence type="ECO:0000256" key="4">
    <source>
        <dbReference type="ARBA" id="ARBA00023267"/>
    </source>
</evidence>
<dbReference type="InterPro" id="IPR004143">
    <property type="entry name" value="BPL_LPL_catalytic"/>
</dbReference>
<dbReference type="CDD" id="cd16442">
    <property type="entry name" value="BPL"/>
    <property type="match status" value="1"/>
</dbReference>
<dbReference type="Gene3D" id="2.30.30.100">
    <property type="match status" value="1"/>
</dbReference>
<gene>
    <name evidence="8" type="ORF">GTP27_05775</name>
</gene>
<protein>
    <recommendedName>
        <fullName evidence="5">biotin--[biotin carboxyl-carrier protein] ligase</fullName>
        <ecNumber evidence="5">6.3.4.15</ecNumber>
    </recommendedName>
</protein>
<evidence type="ECO:0000259" key="7">
    <source>
        <dbReference type="PROSITE" id="PS51733"/>
    </source>
</evidence>
<proteinExistence type="predicted"/>
<dbReference type="EC" id="6.3.4.15" evidence="5"/>
<feature type="domain" description="BPL/LPL catalytic" evidence="7">
    <location>
        <begin position="29"/>
        <end position="217"/>
    </location>
</feature>
<reference evidence="8 9" key="1">
    <citation type="submission" date="2019-12" db="EMBL/GenBank/DDBJ databases">
        <title>Novel species isolated from a subtropical stream in China.</title>
        <authorList>
            <person name="Lu H."/>
        </authorList>
    </citation>
    <scope>NUCLEOTIDE SEQUENCE [LARGE SCALE GENOMIC DNA]</scope>
    <source>
        <strain evidence="8 9">CY13W</strain>
    </source>
</reference>